<evidence type="ECO:0000313" key="1">
    <source>
        <dbReference type="EMBL" id="AWU78635.1"/>
    </source>
</evidence>
<protein>
    <recommendedName>
        <fullName evidence="2">Type II toxin-antitoxin system RelE/ParE family toxin</fullName>
    </recommendedName>
</protein>
<name>A0A2Z4BZZ4_KLEPN</name>
<reference evidence="1" key="1">
    <citation type="submission" date="2018-05" db="EMBL/GenBank/DDBJ databases">
        <title>Klebsiella pneumoniae strain MYKLB95 plasmid pMYKLB95-1.</title>
        <authorList>
            <person name="Xiang R."/>
            <person name="Yang Y."/>
            <person name="Liu B."/>
        </authorList>
    </citation>
    <scope>NUCLEOTIDE SEQUENCE</scope>
    <source>
        <strain evidence="1">MYKLB95</strain>
        <plasmid evidence="1">MYKLB95-1</plasmid>
    </source>
</reference>
<proteinExistence type="predicted"/>
<organism evidence="1">
    <name type="scientific">Klebsiella pneumoniae</name>
    <dbReference type="NCBI Taxonomy" id="573"/>
    <lineage>
        <taxon>Bacteria</taxon>
        <taxon>Pseudomonadati</taxon>
        <taxon>Pseudomonadota</taxon>
        <taxon>Gammaproteobacteria</taxon>
        <taxon>Enterobacterales</taxon>
        <taxon>Enterobacteriaceae</taxon>
        <taxon>Klebsiella/Raoultella group</taxon>
        <taxon>Klebsiella</taxon>
        <taxon>Klebsiella pneumoniae complex</taxon>
    </lineage>
</organism>
<sequence>MEMGGHMFSVVYHPEAREEATALPVKIRVKFDRLIGKLEYDARLLREPDTKPLGDGLFEIRTMGTDIARGIWVYHKGNTIIMLRVFIKKSQKTPAKEIDLAKKRLAEVLNETGKP</sequence>
<evidence type="ECO:0008006" key="2">
    <source>
        <dbReference type="Google" id="ProtNLM"/>
    </source>
</evidence>
<dbReference type="AlphaFoldDB" id="A0A2Z4BZZ4"/>
<accession>A0A2Z4BZZ4</accession>
<dbReference type="InterPro" id="IPR009241">
    <property type="entry name" value="HigB-like"/>
</dbReference>
<keyword evidence="1" id="KW-0614">Plasmid</keyword>
<dbReference type="EMBL" id="MH341574">
    <property type="protein sequence ID" value="AWU78635.1"/>
    <property type="molecule type" value="Genomic_DNA"/>
</dbReference>
<geneLocation type="plasmid" evidence="1">
    <name>MYKLB95-1</name>
</geneLocation>
<dbReference type="Pfam" id="PF05973">
    <property type="entry name" value="Gp49"/>
    <property type="match status" value="1"/>
</dbReference>